<accession>A0ABN2T4D3</accession>
<gene>
    <name evidence="1" type="ORF">GCM10009755_02140</name>
</gene>
<dbReference type="RefSeq" id="WP_344306151.1">
    <property type="nucleotide sequence ID" value="NZ_BAAANO010000002.1"/>
</dbReference>
<evidence type="ECO:0008006" key="3">
    <source>
        <dbReference type="Google" id="ProtNLM"/>
    </source>
</evidence>
<protein>
    <recommendedName>
        <fullName evidence="3">Type II toxin-antitoxin system RelE/ParE family toxin</fullName>
    </recommendedName>
</protein>
<sequence>MRWAVEFSDEVYEWYRQLSPSGKAVTDGVLDRLSSRGNALRMPLSRALGSGLYELRFSCENVNRRITYVFDPDRKIITLTTFRKQKQNERAEILRARRAQAWRLGERQREQKMSRRKGNR</sequence>
<comment type="caution">
    <text evidence="1">The sequence shown here is derived from an EMBL/GenBank/DDBJ whole genome shotgun (WGS) entry which is preliminary data.</text>
</comment>
<reference evidence="1 2" key="1">
    <citation type="journal article" date="2019" name="Int. J. Syst. Evol. Microbiol.">
        <title>The Global Catalogue of Microorganisms (GCM) 10K type strain sequencing project: providing services to taxonomists for standard genome sequencing and annotation.</title>
        <authorList>
            <consortium name="The Broad Institute Genomics Platform"/>
            <consortium name="The Broad Institute Genome Sequencing Center for Infectious Disease"/>
            <person name="Wu L."/>
            <person name="Ma J."/>
        </authorList>
    </citation>
    <scope>NUCLEOTIDE SEQUENCE [LARGE SCALE GENOMIC DNA]</scope>
    <source>
        <strain evidence="1 2">JCM 14546</strain>
    </source>
</reference>
<dbReference type="Proteomes" id="UP001500755">
    <property type="component" value="Unassembled WGS sequence"/>
</dbReference>
<keyword evidence="2" id="KW-1185">Reference proteome</keyword>
<name>A0ABN2T4D3_9MICO</name>
<proteinExistence type="predicted"/>
<evidence type="ECO:0000313" key="1">
    <source>
        <dbReference type="EMBL" id="GAA1998409.1"/>
    </source>
</evidence>
<dbReference type="InterPro" id="IPR009241">
    <property type="entry name" value="HigB-like"/>
</dbReference>
<organism evidence="1 2">
    <name type="scientific">Brevibacterium samyangense</name>
    <dbReference type="NCBI Taxonomy" id="366888"/>
    <lineage>
        <taxon>Bacteria</taxon>
        <taxon>Bacillati</taxon>
        <taxon>Actinomycetota</taxon>
        <taxon>Actinomycetes</taxon>
        <taxon>Micrococcales</taxon>
        <taxon>Brevibacteriaceae</taxon>
        <taxon>Brevibacterium</taxon>
    </lineage>
</organism>
<evidence type="ECO:0000313" key="2">
    <source>
        <dbReference type="Proteomes" id="UP001500755"/>
    </source>
</evidence>
<dbReference type="Pfam" id="PF05973">
    <property type="entry name" value="Gp49"/>
    <property type="match status" value="1"/>
</dbReference>
<dbReference type="EMBL" id="BAAANO010000002">
    <property type="protein sequence ID" value="GAA1998409.1"/>
    <property type="molecule type" value="Genomic_DNA"/>
</dbReference>